<accession>A0A1G8XR11</accession>
<evidence type="ECO:0000313" key="1">
    <source>
        <dbReference type="EMBL" id="SDJ93009.1"/>
    </source>
</evidence>
<sequence length="300" mass="35332">MEFMTENGEEYILISEQSHLDEIINRIYEQKPFANQFKFSKRDFFIALLELLKVNHADFEKKYFYYDSLRKIHISESEFGYVWISTYGLIAKNKATKNRAVNSCLNQYEVISLLFKRAIEVIEDERVYNIDSYSSGLLSKLSPAIFHNLTFYIEVFCKAYLSLTGTQISHTHSLSLIYQKTVETMVSKKHNDSLFQILVLDPLYKFVDHLGKIPGNFKEQYIKYDDNPLDDTIILFEPEGLSEMIVILELSVDFINDYFYIGNKTHYLKTNVFQRMLEKADTEEKKKKIREMYPHLDNGA</sequence>
<evidence type="ECO:0000313" key="2">
    <source>
        <dbReference type="Proteomes" id="UP000199580"/>
    </source>
</evidence>
<dbReference type="RefSeq" id="WP_091394798.1">
    <property type="nucleotide sequence ID" value="NZ_BKAI01000023.1"/>
</dbReference>
<reference evidence="1 2" key="1">
    <citation type="submission" date="2016-10" db="EMBL/GenBank/DDBJ databases">
        <authorList>
            <person name="de Groot N.N."/>
        </authorList>
    </citation>
    <scope>NUCLEOTIDE SEQUENCE [LARGE SCALE GENOMIC DNA]</scope>
    <source>
        <strain evidence="1 2">CGMCC 1.10076</strain>
    </source>
</reference>
<dbReference type="AlphaFoldDB" id="A0A1G8XR11"/>
<keyword evidence="2" id="KW-1185">Reference proteome</keyword>
<protein>
    <submittedName>
        <fullName evidence="1">Uncharacterized protein</fullName>
    </submittedName>
</protein>
<dbReference type="Proteomes" id="UP000199580">
    <property type="component" value="Unassembled WGS sequence"/>
</dbReference>
<dbReference type="EMBL" id="FNEZ01000003">
    <property type="protein sequence ID" value="SDJ93009.1"/>
    <property type="molecule type" value="Genomic_DNA"/>
</dbReference>
<dbReference type="STRING" id="1128970.SAMN04487935_2029"/>
<organism evidence="1 2">
    <name type="scientific">Flavobacterium noncentrifugens</name>
    <dbReference type="NCBI Taxonomy" id="1128970"/>
    <lineage>
        <taxon>Bacteria</taxon>
        <taxon>Pseudomonadati</taxon>
        <taxon>Bacteroidota</taxon>
        <taxon>Flavobacteriia</taxon>
        <taxon>Flavobacteriales</taxon>
        <taxon>Flavobacteriaceae</taxon>
        <taxon>Flavobacterium</taxon>
    </lineage>
</organism>
<dbReference type="OrthoDB" id="654207at2"/>
<gene>
    <name evidence="1" type="ORF">SAMN04487935_2029</name>
</gene>
<proteinExistence type="predicted"/>
<name>A0A1G8XR11_9FLAO</name>